<protein>
    <submittedName>
        <fullName evidence="2">Uncharacterized protein</fullName>
    </submittedName>
</protein>
<evidence type="ECO:0000313" key="3">
    <source>
        <dbReference type="EMBL" id="NKW44202.1"/>
    </source>
</evidence>
<sequence>MTNTENITASAPVARGLLLSVLRNADGRDCTLGGISSRATALTLVGTLDSRKGQVQRVTAMPARSRCVEPTAARPAVALEIRTGLLAEDRYISLVPVEWDDEIDAYRRTHSWSMAGGNYATTSDSRFPELVRYYVDAYSSAVAIHDRVEN</sequence>
<organism evidence="2 4">
    <name type="scientific">Rhodococcus hoagii</name>
    <name type="common">Corynebacterium equii</name>
    <dbReference type="NCBI Taxonomy" id="43767"/>
    <lineage>
        <taxon>Bacteria</taxon>
        <taxon>Bacillati</taxon>
        <taxon>Actinomycetota</taxon>
        <taxon>Actinomycetes</taxon>
        <taxon>Mycobacteriales</taxon>
        <taxon>Nocardiaceae</taxon>
        <taxon>Prescottella</taxon>
    </lineage>
</organism>
<evidence type="ECO:0000313" key="1">
    <source>
        <dbReference type="EMBL" id="MBM4568853.1"/>
    </source>
</evidence>
<evidence type="ECO:0000313" key="4">
    <source>
        <dbReference type="Proteomes" id="UP000603463"/>
    </source>
</evidence>
<dbReference type="EMBL" id="WVDC01000017">
    <property type="protein sequence ID" value="NKW44202.1"/>
    <property type="molecule type" value="Genomic_DNA"/>
</dbReference>
<gene>
    <name evidence="1" type="ORF">GS441_26625</name>
    <name evidence="2" type="ORF">GS882_28105</name>
    <name evidence="3" type="ORF">GS947_22215</name>
</gene>
<proteinExistence type="predicted"/>
<dbReference type="EMBL" id="WVBC01000044">
    <property type="protein sequence ID" value="NKT81889.1"/>
    <property type="molecule type" value="Genomic_DNA"/>
</dbReference>
<accession>A0A9Q4ZRV5</accession>
<dbReference type="AlphaFoldDB" id="A0A9Q4ZRV5"/>
<reference evidence="2" key="2">
    <citation type="journal article" date="2020" name="Environ. Microbiol.">
        <title>The novel and transferable erm(51) gene confers Macrolides, Lincosamides, and Streptogramins B (MLSB) resistance to clonal Rhodococcus equi in the environment.</title>
        <authorList>
            <person name="Huber L."/>
            <person name="Giguere S."/>
            <person name="Slovis N.M."/>
            <person name="Alvarez-Narvaez S."/>
            <person name="Hart K.A."/>
            <person name="Greiter M."/>
            <person name="Morris E.R.A."/>
            <person name="Cohen N.D."/>
        </authorList>
    </citation>
    <scope>NUCLEOTIDE SEQUENCE</scope>
    <source>
        <strain evidence="2">Lh_116_1</strain>
        <strain evidence="3">Lh_16_1</strain>
    </source>
</reference>
<dbReference type="Proteomes" id="UP000608063">
    <property type="component" value="Unassembled WGS sequence"/>
</dbReference>
<dbReference type="EMBL" id="WUXR01000025">
    <property type="protein sequence ID" value="MBM4568853.1"/>
    <property type="molecule type" value="Genomic_DNA"/>
</dbReference>
<dbReference type="Proteomes" id="UP000603463">
    <property type="component" value="Unassembled WGS sequence"/>
</dbReference>
<dbReference type="Proteomes" id="UP000808906">
    <property type="component" value="Unassembled WGS sequence"/>
</dbReference>
<dbReference type="RefSeq" id="WP_202979229.1">
    <property type="nucleotide sequence ID" value="NZ_CP095479.1"/>
</dbReference>
<comment type="caution">
    <text evidence="2">The sequence shown here is derived from an EMBL/GenBank/DDBJ whole genome shotgun (WGS) entry which is preliminary data.</text>
</comment>
<evidence type="ECO:0000313" key="2">
    <source>
        <dbReference type="EMBL" id="NKT81889.1"/>
    </source>
</evidence>
<reference evidence="1" key="1">
    <citation type="submission" date="2019-11" db="EMBL/GenBank/DDBJ databases">
        <title>Spread of Macrolides and rifampicin resistant Rhodococcus equi in clinical isolates in the USA.</title>
        <authorList>
            <person name="Alvarez-Narvaez S."/>
            <person name="Huber L."/>
            <person name="Cohen N.D."/>
            <person name="Slovis N."/>
            <person name="Greiter M."/>
            <person name="Giguere S."/>
            <person name="Hart K."/>
        </authorList>
    </citation>
    <scope>NUCLEOTIDE SEQUENCE</scope>
    <source>
        <strain evidence="1">Lh_17</strain>
    </source>
</reference>
<name>A0A9Q4ZRV5_RHOHA</name>